<dbReference type="InterPro" id="IPR007324">
    <property type="entry name" value="Sugar-bd_dom_put"/>
</dbReference>
<proteinExistence type="inferred from homology"/>
<gene>
    <name evidence="7" type="ORF">GCM10011390_16700</name>
</gene>
<evidence type="ECO:0000313" key="7">
    <source>
        <dbReference type="EMBL" id="GGD98576.1"/>
    </source>
</evidence>
<dbReference type="InterPro" id="IPR007630">
    <property type="entry name" value="RNA_pol_sigma70_r4"/>
</dbReference>
<dbReference type="PANTHER" id="PTHR34294:SF1">
    <property type="entry name" value="TRANSCRIPTIONAL REGULATOR LSRR"/>
    <property type="match status" value="1"/>
</dbReference>
<feature type="domain" description="RNA polymerase sigma-70 region 4" evidence="6">
    <location>
        <begin position="24"/>
        <end position="56"/>
    </location>
</feature>
<dbReference type="Gene3D" id="1.10.10.60">
    <property type="entry name" value="Homeodomain-like"/>
    <property type="match status" value="1"/>
</dbReference>
<dbReference type="SUPFAM" id="SSF100950">
    <property type="entry name" value="NagB/RpiA/CoA transferase-like"/>
    <property type="match status" value="1"/>
</dbReference>
<comment type="caution">
    <text evidence="7">The sequence shown here is derived from an EMBL/GenBank/DDBJ whole genome shotgun (WGS) entry which is preliminary data.</text>
</comment>
<evidence type="ECO:0000259" key="6">
    <source>
        <dbReference type="Pfam" id="PF04545"/>
    </source>
</evidence>
<evidence type="ECO:0000259" key="5">
    <source>
        <dbReference type="Pfam" id="PF04198"/>
    </source>
</evidence>
<reference evidence="7" key="1">
    <citation type="journal article" date="2014" name="Int. J. Syst. Evol. Microbiol.">
        <title>Complete genome sequence of Corynebacterium casei LMG S-19264T (=DSM 44701T), isolated from a smear-ripened cheese.</title>
        <authorList>
            <consortium name="US DOE Joint Genome Institute (JGI-PGF)"/>
            <person name="Walter F."/>
            <person name="Albersmeier A."/>
            <person name="Kalinowski J."/>
            <person name="Ruckert C."/>
        </authorList>
    </citation>
    <scope>NUCLEOTIDE SEQUENCE</scope>
    <source>
        <strain evidence="7">CGMCC 1.15367</strain>
    </source>
</reference>
<dbReference type="GO" id="GO:0003677">
    <property type="term" value="F:DNA binding"/>
    <property type="evidence" value="ECO:0007669"/>
    <property type="project" value="UniProtKB-KW"/>
</dbReference>
<dbReference type="Proteomes" id="UP000644699">
    <property type="component" value="Unassembled WGS sequence"/>
</dbReference>
<keyword evidence="8" id="KW-1185">Reference proteome</keyword>
<evidence type="ECO:0000256" key="4">
    <source>
        <dbReference type="ARBA" id="ARBA00023163"/>
    </source>
</evidence>
<dbReference type="GO" id="GO:0030246">
    <property type="term" value="F:carbohydrate binding"/>
    <property type="evidence" value="ECO:0007669"/>
    <property type="project" value="InterPro"/>
</dbReference>
<keyword evidence="2" id="KW-0805">Transcription regulation</keyword>
<comment type="similarity">
    <text evidence="1">Belongs to the SorC transcriptional regulatory family.</text>
</comment>
<dbReference type="InterPro" id="IPR051054">
    <property type="entry name" value="SorC_transcr_regulators"/>
</dbReference>
<evidence type="ECO:0000313" key="8">
    <source>
        <dbReference type="Proteomes" id="UP000644699"/>
    </source>
</evidence>
<evidence type="ECO:0000256" key="1">
    <source>
        <dbReference type="ARBA" id="ARBA00010466"/>
    </source>
</evidence>
<dbReference type="GO" id="GO:0006352">
    <property type="term" value="P:DNA-templated transcription initiation"/>
    <property type="evidence" value="ECO:0007669"/>
    <property type="project" value="InterPro"/>
</dbReference>
<dbReference type="PANTHER" id="PTHR34294">
    <property type="entry name" value="TRANSCRIPTIONAL REGULATOR-RELATED"/>
    <property type="match status" value="1"/>
</dbReference>
<dbReference type="RefSeq" id="WP_188907759.1">
    <property type="nucleotide sequence ID" value="NZ_BMIQ01000002.1"/>
</dbReference>
<dbReference type="Gene3D" id="3.40.50.1360">
    <property type="match status" value="1"/>
</dbReference>
<evidence type="ECO:0000256" key="3">
    <source>
        <dbReference type="ARBA" id="ARBA00023125"/>
    </source>
</evidence>
<organism evidence="7 8">
    <name type="scientific">Aureimonas endophytica</name>
    <dbReference type="NCBI Taxonomy" id="2027858"/>
    <lineage>
        <taxon>Bacteria</taxon>
        <taxon>Pseudomonadati</taxon>
        <taxon>Pseudomonadota</taxon>
        <taxon>Alphaproteobacteria</taxon>
        <taxon>Hyphomicrobiales</taxon>
        <taxon>Aurantimonadaceae</taxon>
        <taxon>Aureimonas</taxon>
    </lineage>
</organism>
<feature type="domain" description="Sugar-binding" evidence="5">
    <location>
        <begin position="69"/>
        <end position="319"/>
    </location>
</feature>
<dbReference type="GO" id="GO:0003700">
    <property type="term" value="F:DNA-binding transcription factor activity"/>
    <property type="evidence" value="ECO:0007669"/>
    <property type="project" value="InterPro"/>
</dbReference>
<protein>
    <submittedName>
        <fullName evidence="7">Transcriptional regulator</fullName>
    </submittedName>
</protein>
<dbReference type="InterPro" id="IPR037171">
    <property type="entry name" value="NagB/RpiA_transferase-like"/>
</dbReference>
<keyword evidence="3" id="KW-0238">DNA-binding</keyword>
<dbReference type="Pfam" id="PF04198">
    <property type="entry name" value="Sugar-bind"/>
    <property type="match status" value="1"/>
</dbReference>
<name>A0A916ZIS5_9HYPH</name>
<sequence length="321" mass="34950">MAKLRRAQNTLSDDPSLRLRAAWLYYNHNRTQKEIAEQLGLSRTTVIRLLDEGLKRGEVQIWIGGGDRDCTELALRLEEKLGLDEAIVVPEAPDIDRTARSVGLALGRFLSEAIADDMRIGVGWGRTLTASLASFRPPRRENVTVVSLLGGIMETRLENPADYAWRLASPIGADCFLFPAPLFVDSAETKRTLRERCGLDRLETLAERLDLAVVSVGDIGLEGTSLSRNFLSKADYEDVVAAGAICDVMCNFLDAEGRTVPHPVNDRVMSIDLAHLAQAEHLVLACGGAHRAGPIRAAIRRLGCNTLVTDEGAARALLASA</sequence>
<keyword evidence="4" id="KW-0804">Transcription</keyword>
<dbReference type="AlphaFoldDB" id="A0A916ZIS5"/>
<accession>A0A916ZIS5</accession>
<dbReference type="EMBL" id="BMIQ01000002">
    <property type="protein sequence ID" value="GGD98576.1"/>
    <property type="molecule type" value="Genomic_DNA"/>
</dbReference>
<dbReference type="Pfam" id="PF04545">
    <property type="entry name" value="Sigma70_r4"/>
    <property type="match status" value="1"/>
</dbReference>
<evidence type="ECO:0000256" key="2">
    <source>
        <dbReference type="ARBA" id="ARBA00023015"/>
    </source>
</evidence>
<reference evidence="7" key="2">
    <citation type="submission" date="2020-09" db="EMBL/GenBank/DDBJ databases">
        <authorList>
            <person name="Sun Q."/>
            <person name="Zhou Y."/>
        </authorList>
    </citation>
    <scope>NUCLEOTIDE SEQUENCE</scope>
    <source>
        <strain evidence="7">CGMCC 1.15367</strain>
    </source>
</reference>